<dbReference type="Proteomes" id="UP000887566">
    <property type="component" value="Unplaced"/>
</dbReference>
<evidence type="ECO:0000313" key="3">
    <source>
        <dbReference type="Proteomes" id="UP000887566"/>
    </source>
</evidence>
<keyword evidence="3" id="KW-1185">Reference proteome</keyword>
<feature type="signal peptide" evidence="1">
    <location>
        <begin position="1"/>
        <end position="18"/>
    </location>
</feature>
<organism evidence="3 4">
    <name type="scientific">Plectus sambesii</name>
    <dbReference type="NCBI Taxonomy" id="2011161"/>
    <lineage>
        <taxon>Eukaryota</taxon>
        <taxon>Metazoa</taxon>
        <taxon>Ecdysozoa</taxon>
        <taxon>Nematoda</taxon>
        <taxon>Chromadorea</taxon>
        <taxon>Plectida</taxon>
        <taxon>Plectina</taxon>
        <taxon>Plectoidea</taxon>
        <taxon>Plectidae</taxon>
        <taxon>Plectus</taxon>
    </lineage>
</organism>
<dbReference type="SMART" id="SM00198">
    <property type="entry name" value="SCP"/>
    <property type="match status" value="1"/>
</dbReference>
<dbReference type="WBParaSite" id="PSAMB.scaffold781size41445.g8571.t1">
    <property type="protein sequence ID" value="PSAMB.scaffold781size41445.g8571.t1"/>
    <property type="gene ID" value="PSAMB.scaffold781size41445.g8571"/>
</dbReference>
<evidence type="ECO:0000259" key="2">
    <source>
        <dbReference type="SMART" id="SM00198"/>
    </source>
</evidence>
<evidence type="ECO:0000256" key="1">
    <source>
        <dbReference type="SAM" id="SignalP"/>
    </source>
</evidence>
<dbReference type="Pfam" id="PF00188">
    <property type="entry name" value="CAP"/>
    <property type="match status" value="1"/>
</dbReference>
<name>A0A914XCB8_9BILA</name>
<sequence length="184" mass="19842">MSPLLVAIVCACINGLLAAMCSNTALTDADRAVITNKHNALRSSLARGTARTNSGNAPGGSNIYKLQWDCAIEASAQAWANQCKFDHSDPARTAQNLGENLATSFMTTTSAQLIESADMWWNEILNYKITRTSVIMTAAVFNTNVGHFTQMAWGSTTKLGCGVKSCGTYRITVCRYSLPYVTTL</sequence>
<evidence type="ECO:0000313" key="4">
    <source>
        <dbReference type="WBParaSite" id="PSAMB.scaffold781size41445.g8571.t1"/>
    </source>
</evidence>
<dbReference type="AlphaFoldDB" id="A0A914XCB8"/>
<dbReference type="InterPro" id="IPR014044">
    <property type="entry name" value="CAP_dom"/>
</dbReference>
<dbReference type="InterPro" id="IPR035940">
    <property type="entry name" value="CAP_sf"/>
</dbReference>
<protein>
    <submittedName>
        <fullName evidence="4">SCP domain-containing protein</fullName>
    </submittedName>
</protein>
<dbReference type="PRINTS" id="PR00837">
    <property type="entry name" value="V5TPXLIKE"/>
</dbReference>
<reference evidence="4" key="1">
    <citation type="submission" date="2022-11" db="UniProtKB">
        <authorList>
            <consortium name="WormBaseParasite"/>
        </authorList>
    </citation>
    <scope>IDENTIFICATION</scope>
</reference>
<dbReference type="InterPro" id="IPR002413">
    <property type="entry name" value="V5_allergen-like"/>
</dbReference>
<feature type="domain" description="SCP" evidence="2">
    <location>
        <begin position="29"/>
        <end position="183"/>
    </location>
</feature>
<dbReference type="GO" id="GO:0005576">
    <property type="term" value="C:extracellular region"/>
    <property type="evidence" value="ECO:0007669"/>
    <property type="project" value="InterPro"/>
</dbReference>
<dbReference type="InterPro" id="IPR018244">
    <property type="entry name" value="Allrgn_V5/Tpx1_CS"/>
</dbReference>
<dbReference type="InterPro" id="IPR001283">
    <property type="entry name" value="CRISP-related"/>
</dbReference>
<dbReference type="PROSITE" id="PS01009">
    <property type="entry name" value="CRISP_1"/>
    <property type="match status" value="1"/>
</dbReference>
<keyword evidence="1" id="KW-0732">Signal</keyword>
<accession>A0A914XCB8</accession>
<dbReference type="PANTHER" id="PTHR10334">
    <property type="entry name" value="CYSTEINE-RICH SECRETORY PROTEIN-RELATED"/>
    <property type="match status" value="1"/>
</dbReference>
<feature type="chain" id="PRO_5036696013" evidence="1">
    <location>
        <begin position="19"/>
        <end position="184"/>
    </location>
</feature>
<dbReference type="SUPFAM" id="SSF55797">
    <property type="entry name" value="PR-1-like"/>
    <property type="match status" value="1"/>
</dbReference>
<dbReference type="Gene3D" id="3.40.33.10">
    <property type="entry name" value="CAP"/>
    <property type="match status" value="1"/>
</dbReference>
<proteinExistence type="predicted"/>
<dbReference type="CDD" id="cd05380">
    <property type="entry name" value="CAP_euk"/>
    <property type="match status" value="1"/>
</dbReference>
<dbReference type="PRINTS" id="PR00838">
    <property type="entry name" value="V5ALLERGEN"/>
</dbReference>